<dbReference type="PANTHER" id="PTHR23505:SF9">
    <property type="entry name" value="PROTEIN, PUTATIVE-RELATED"/>
    <property type="match status" value="1"/>
</dbReference>
<dbReference type="InterPro" id="IPR011701">
    <property type="entry name" value="MFS"/>
</dbReference>
<reference evidence="9 10" key="1">
    <citation type="submission" date="2018-08" db="EMBL/GenBank/DDBJ databases">
        <title>Aphanomyces genome sequencing and annotation.</title>
        <authorList>
            <person name="Minardi D."/>
            <person name="Oidtmann B."/>
            <person name="Van Der Giezen M."/>
            <person name="Studholme D.J."/>
        </authorList>
    </citation>
    <scope>NUCLEOTIDE SEQUENCE [LARGE SCALE GENOMIC DNA]</scope>
    <source>
        <strain evidence="9 10">NJM0002</strain>
    </source>
</reference>
<comment type="subcellular location">
    <subcellularLocation>
        <location evidence="1">Membrane</location>
        <topology evidence="1">Multi-pass membrane protein</topology>
    </subcellularLocation>
</comment>
<keyword evidence="5 7" id="KW-0472">Membrane</keyword>
<dbReference type="InterPro" id="IPR044770">
    <property type="entry name" value="MFS_spinster-like"/>
</dbReference>
<feature type="transmembrane region" description="Helical" evidence="7">
    <location>
        <begin position="163"/>
        <end position="184"/>
    </location>
</feature>
<feature type="transmembrane region" description="Helical" evidence="7">
    <location>
        <begin position="310"/>
        <end position="331"/>
    </location>
</feature>
<feature type="domain" description="Major facilitator superfamily (MFS) profile" evidence="8">
    <location>
        <begin position="67"/>
        <end position="520"/>
    </location>
</feature>
<protein>
    <recommendedName>
        <fullName evidence="8">Major facilitator superfamily (MFS) profile domain-containing protein</fullName>
    </recommendedName>
</protein>
<dbReference type="PROSITE" id="PS51257">
    <property type="entry name" value="PROKAR_LIPOPROTEIN"/>
    <property type="match status" value="1"/>
</dbReference>
<feature type="transmembrane region" description="Helical" evidence="7">
    <location>
        <begin position="351"/>
        <end position="373"/>
    </location>
</feature>
<dbReference type="Pfam" id="PF07690">
    <property type="entry name" value="MFS_1"/>
    <property type="match status" value="1"/>
</dbReference>
<dbReference type="VEuPathDB" id="FungiDB:H310_09104"/>
<keyword evidence="4 7" id="KW-1133">Transmembrane helix</keyword>
<feature type="transmembrane region" description="Helical" evidence="7">
    <location>
        <begin position="411"/>
        <end position="435"/>
    </location>
</feature>
<feature type="transmembrane region" description="Helical" evidence="7">
    <location>
        <begin position="234"/>
        <end position="256"/>
    </location>
</feature>
<evidence type="ECO:0000256" key="2">
    <source>
        <dbReference type="ARBA" id="ARBA00022448"/>
    </source>
</evidence>
<name>A0A3R6YB43_9STRA</name>
<feature type="transmembrane region" description="Helical" evidence="7">
    <location>
        <begin position="456"/>
        <end position="474"/>
    </location>
</feature>
<evidence type="ECO:0000256" key="4">
    <source>
        <dbReference type="ARBA" id="ARBA00022989"/>
    </source>
</evidence>
<proteinExistence type="inferred from homology"/>
<feature type="transmembrane region" description="Helical" evidence="7">
    <location>
        <begin position="196"/>
        <end position="214"/>
    </location>
</feature>
<feature type="transmembrane region" description="Helical" evidence="7">
    <location>
        <begin position="105"/>
        <end position="125"/>
    </location>
</feature>
<dbReference type="PROSITE" id="PS50850">
    <property type="entry name" value="MFS"/>
    <property type="match status" value="1"/>
</dbReference>
<dbReference type="Proteomes" id="UP000285060">
    <property type="component" value="Unassembled WGS sequence"/>
</dbReference>
<evidence type="ECO:0000256" key="6">
    <source>
        <dbReference type="ARBA" id="ARBA00024338"/>
    </source>
</evidence>
<dbReference type="InterPro" id="IPR036259">
    <property type="entry name" value="MFS_trans_sf"/>
</dbReference>
<keyword evidence="3 7" id="KW-0812">Transmembrane</keyword>
<feature type="transmembrane region" description="Helical" evidence="7">
    <location>
        <begin position="385"/>
        <end position="405"/>
    </location>
</feature>
<sequence length="531" mass="58195">MEQVRVPITTLLSGSCAAFNMVVESEALLKQATGNASYQTQKQTLPVVDGSWKRTEPRQAPDAATYLFKYIIFAQIFVYMEAGVVPAVLLEFTEAFELTPQDQGLLGAIVYIALSLGSPICGYLFRHYSPRIVLGCSLVVNNLFVLAFAFTPVGGWFSRPLLIILRGAIGFTQTCLCVYAPLWVHDYAPKSQRASWMSYLQGAVPIGVTLGYLMGSVTVWVGQSYASCFNLFCWRWPFLAQVVIVMPLAVGVFFVPEAHIRMRVPRQRSIPFVAEALDDVKGLAIDQDSDDDVDINSNWHNVGILLRTPVFTSVVLGLSALFFVVTGVQYWTTLFLTTNTTDSAYTIHLNYLIVSGTGPILGVFFGGKLVDYFGGYTGARQEAKALKICMIMGFLGVLASLPISFLSNTYLIAILLWIMLFCGASLLPSCSGIVISCAPKHLRPLASSVANTSYNFLGYAASNYIPGLVMDFILSNTPVELGWSCNEACTYRTGFRIVTWWTVFAFVCLTVGYVVSARKAKFSTGTSSISP</sequence>
<dbReference type="GO" id="GO:0022857">
    <property type="term" value="F:transmembrane transporter activity"/>
    <property type="evidence" value="ECO:0007669"/>
    <property type="project" value="InterPro"/>
</dbReference>
<keyword evidence="2" id="KW-0813">Transport</keyword>
<dbReference type="AlphaFoldDB" id="A0A3R6YB43"/>
<evidence type="ECO:0000256" key="7">
    <source>
        <dbReference type="SAM" id="Phobius"/>
    </source>
</evidence>
<evidence type="ECO:0000256" key="5">
    <source>
        <dbReference type="ARBA" id="ARBA00023136"/>
    </source>
</evidence>
<dbReference type="Gene3D" id="1.20.1250.20">
    <property type="entry name" value="MFS general substrate transporter like domains"/>
    <property type="match status" value="1"/>
</dbReference>
<dbReference type="PANTHER" id="PTHR23505">
    <property type="entry name" value="SPINSTER"/>
    <property type="match status" value="1"/>
</dbReference>
<evidence type="ECO:0000313" key="9">
    <source>
        <dbReference type="EMBL" id="RHY31356.1"/>
    </source>
</evidence>
<dbReference type="GO" id="GO:0016020">
    <property type="term" value="C:membrane"/>
    <property type="evidence" value="ECO:0007669"/>
    <property type="project" value="UniProtKB-SubCell"/>
</dbReference>
<feature type="transmembrane region" description="Helical" evidence="7">
    <location>
        <begin position="63"/>
        <end position="85"/>
    </location>
</feature>
<dbReference type="EMBL" id="QUSY01000222">
    <property type="protein sequence ID" value="RHY31356.1"/>
    <property type="molecule type" value="Genomic_DNA"/>
</dbReference>
<dbReference type="SUPFAM" id="SSF103473">
    <property type="entry name" value="MFS general substrate transporter"/>
    <property type="match status" value="1"/>
</dbReference>
<feature type="transmembrane region" description="Helical" evidence="7">
    <location>
        <begin position="132"/>
        <end position="157"/>
    </location>
</feature>
<evidence type="ECO:0000259" key="8">
    <source>
        <dbReference type="PROSITE" id="PS50850"/>
    </source>
</evidence>
<organism evidence="9 10">
    <name type="scientific">Aphanomyces invadans</name>
    <dbReference type="NCBI Taxonomy" id="157072"/>
    <lineage>
        <taxon>Eukaryota</taxon>
        <taxon>Sar</taxon>
        <taxon>Stramenopiles</taxon>
        <taxon>Oomycota</taxon>
        <taxon>Saprolegniomycetes</taxon>
        <taxon>Saprolegniales</taxon>
        <taxon>Verrucalvaceae</taxon>
        <taxon>Aphanomyces</taxon>
    </lineage>
</organism>
<evidence type="ECO:0000256" key="1">
    <source>
        <dbReference type="ARBA" id="ARBA00004141"/>
    </source>
</evidence>
<comment type="caution">
    <text evidence="9">The sequence shown here is derived from an EMBL/GenBank/DDBJ whole genome shotgun (WGS) entry which is preliminary data.</text>
</comment>
<dbReference type="InterPro" id="IPR020846">
    <property type="entry name" value="MFS_dom"/>
</dbReference>
<comment type="similarity">
    <text evidence="6">Belongs to the major facilitator superfamily. Spinster (TC 2.A.1.49) family.</text>
</comment>
<feature type="transmembrane region" description="Helical" evidence="7">
    <location>
        <begin position="494"/>
        <end position="515"/>
    </location>
</feature>
<accession>A0A3R6YB43</accession>
<evidence type="ECO:0000313" key="10">
    <source>
        <dbReference type="Proteomes" id="UP000285060"/>
    </source>
</evidence>
<gene>
    <name evidence="9" type="ORF">DYB32_004920</name>
</gene>
<keyword evidence="10" id="KW-1185">Reference proteome</keyword>
<evidence type="ECO:0000256" key="3">
    <source>
        <dbReference type="ARBA" id="ARBA00022692"/>
    </source>
</evidence>